<organism evidence="1 2">
    <name type="scientific">candidate division WS6 bacterium GW2011_GWF1_35_23</name>
    <dbReference type="NCBI Taxonomy" id="1619097"/>
    <lineage>
        <taxon>Bacteria</taxon>
        <taxon>Candidatus Dojkabacteria</taxon>
    </lineage>
</organism>
<protein>
    <submittedName>
        <fullName evidence="1">Uncharacterized protein</fullName>
    </submittedName>
</protein>
<dbReference type="EMBL" id="LBQH01000001">
    <property type="protein sequence ID" value="KKP78370.1"/>
    <property type="molecule type" value="Genomic_DNA"/>
</dbReference>
<accession>A0A0G0ETF5</accession>
<evidence type="ECO:0000313" key="2">
    <source>
        <dbReference type="Proteomes" id="UP000034816"/>
    </source>
</evidence>
<sequence length="134" mass="15478">MSSLPIKNIFDVAVDVSAKYFADKFLMKKEIIDLKFEVIFNSTKNILIPLIIDYGLQNGLIDKIPVLFVKNTLNKTINLIQKNIIFQVLMDYGIYISLSKYMEKPINFVEFLIDEGVDFTTDKLLISEMLMKIT</sequence>
<proteinExistence type="predicted"/>
<reference evidence="1 2" key="1">
    <citation type="journal article" date="2015" name="Nature">
        <title>rRNA introns, odd ribosomes, and small enigmatic genomes across a large radiation of phyla.</title>
        <authorList>
            <person name="Brown C.T."/>
            <person name="Hug L.A."/>
            <person name="Thomas B.C."/>
            <person name="Sharon I."/>
            <person name="Castelle C.J."/>
            <person name="Singh A."/>
            <person name="Wilkins M.J."/>
            <person name="Williams K.H."/>
            <person name="Banfield J.F."/>
        </authorList>
    </citation>
    <scope>NUCLEOTIDE SEQUENCE [LARGE SCALE GENOMIC DNA]</scope>
</reference>
<gene>
    <name evidence="1" type="ORF">UR73_C0001G0010</name>
</gene>
<dbReference type="Proteomes" id="UP000034816">
    <property type="component" value="Unassembled WGS sequence"/>
</dbReference>
<evidence type="ECO:0000313" key="1">
    <source>
        <dbReference type="EMBL" id="KKP78370.1"/>
    </source>
</evidence>
<comment type="caution">
    <text evidence="1">The sequence shown here is derived from an EMBL/GenBank/DDBJ whole genome shotgun (WGS) entry which is preliminary data.</text>
</comment>
<name>A0A0G0ETF5_9BACT</name>
<dbReference type="AlphaFoldDB" id="A0A0G0ETF5"/>